<evidence type="ECO:0000256" key="1">
    <source>
        <dbReference type="SAM" id="MobiDB-lite"/>
    </source>
</evidence>
<keyword evidence="5" id="KW-1185">Reference proteome</keyword>
<feature type="transmembrane region" description="Helical" evidence="2">
    <location>
        <begin position="316"/>
        <end position="336"/>
    </location>
</feature>
<feature type="transmembrane region" description="Helical" evidence="2">
    <location>
        <begin position="201"/>
        <end position="221"/>
    </location>
</feature>
<dbReference type="PROSITE" id="PS00018">
    <property type="entry name" value="EF_HAND_1"/>
    <property type="match status" value="1"/>
</dbReference>
<keyword evidence="2" id="KW-1133">Transmembrane helix</keyword>
<dbReference type="InterPro" id="IPR018247">
    <property type="entry name" value="EF_Hand_1_Ca_BS"/>
</dbReference>
<accession>A0ABX7P8U6</accession>
<dbReference type="Pfam" id="PF13795">
    <property type="entry name" value="HupE_UreJ_2"/>
    <property type="match status" value="1"/>
</dbReference>
<sequence>MTRASPRVVLAAVLLAAGAASAHDADILYSQVRRTAPNAGGEPRASTGAGPEGSEVRQVLTLTAGTLGLLLPADADGDGTVSQADLDARRAALEVGVWDALPLTAGGRPCTRTSHAALLRQTYVELSATFTCPPGPLRQTYTVLSVLPAGYRVILGSSLDGEVTGSIFADAAQPSVDIPEASAGGEGGATVSGFAGWVLEGIRHIFTGYDHLAFLVAVLLVGGGWRRVLLLVSSFTIAHSITLGAVVLGWVSLDGDRARWVEATIAASIIYVALENLVLREHRHRALVTFLFGLVHGFGFASVLKNYGLGDSVAPALLGFNIGVELGQASVVAVLLPVLRMVRRRPALYLRTVRAVSVLILAAGGYWMFERALG</sequence>
<feature type="transmembrane region" description="Helical" evidence="2">
    <location>
        <begin position="348"/>
        <end position="369"/>
    </location>
</feature>
<protein>
    <submittedName>
        <fullName evidence="4">HupE/UreJ family protein</fullName>
    </submittedName>
</protein>
<evidence type="ECO:0000313" key="4">
    <source>
        <dbReference type="EMBL" id="QSQ26876.1"/>
    </source>
</evidence>
<feature type="transmembrane region" description="Helical" evidence="2">
    <location>
        <begin position="228"/>
        <end position="251"/>
    </location>
</feature>
<keyword evidence="2" id="KW-0812">Transmembrane</keyword>
<feature type="transmembrane region" description="Helical" evidence="2">
    <location>
        <begin position="286"/>
        <end position="304"/>
    </location>
</feature>
<dbReference type="EMBL" id="CP071090">
    <property type="protein sequence ID" value="QSQ26876.1"/>
    <property type="molecule type" value="Genomic_DNA"/>
</dbReference>
<feature type="chain" id="PRO_5047152423" evidence="3">
    <location>
        <begin position="23"/>
        <end position="374"/>
    </location>
</feature>
<evidence type="ECO:0000256" key="2">
    <source>
        <dbReference type="SAM" id="Phobius"/>
    </source>
</evidence>
<reference evidence="4 5" key="1">
    <citation type="submission" date="2021-02" db="EMBL/GenBank/DDBJ databases">
        <title>De Novo genome assembly of isolated myxobacteria.</title>
        <authorList>
            <person name="Stevens D.C."/>
        </authorList>
    </citation>
    <scope>NUCLEOTIDE SEQUENCE [LARGE SCALE GENOMIC DNA]</scope>
    <source>
        <strain evidence="5">SCPEA02</strain>
    </source>
</reference>
<feature type="signal peptide" evidence="3">
    <location>
        <begin position="1"/>
        <end position="22"/>
    </location>
</feature>
<dbReference type="Proteomes" id="UP000662747">
    <property type="component" value="Chromosome"/>
</dbReference>
<evidence type="ECO:0000256" key="3">
    <source>
        <dbReference type="SAM" id="SignalP"/>
    </source>
</evidence>
<keyword evidence="3" id="KW-0732">Signal</keyword>
<organism evidence="4 5">
    <name type="scientific">Pyxidicoccus parkwayensis</name>
    <dbReference type="NCBI Taxonomy" id="2813578"/>
    <lineage>
        <taxon>Bacteria</taxon>
        <taxon>Pseudomonadati</taxon>
        <taxon>Myxococcota</taxon>
        <taxon>Myxococcia</taxon>
        <taxon>Myxococcales</taxon>
        <taxon>Cystobacterineae</taxon>
        <taxon>Myxococcaceae</taxon>
        <taxon>Pyxidicoccus</taxon>
    </lineage>
</organism>
<gene>
    <name evidence="4" type="ORF">JY651_19020</name>
</gene>
<keyword evidence="2" id="KW-0472">Membrane</keyword>
<evidence type="ECO:0000313" key="5">
    <source>
        <dbReference type="Proteomes" id="UP000662747"/>
    </source>
</evidence>
<feature type="transmembrane region" description="Helical" evidence="2">
    <location>
        <begin position="257"/>
        <end position="274"/>
    </location>
</feature>
<name>A0ABX7P8U6_9BACT</name>
<dbReference type="InterPro" id="IPR032809">
    <property type="entry name" value="Put_HupE_UreJ"/>
</dbReference>
<feature type="region of interest" description="Disordered" evidence="1">
    <location>
        <begin position="35"/>
        <end position="55"/>
    </location>
</feature>
<proteinExistence type="predicted"/>
<dbReference type="RefSeq" id="WP_206728418.1">
    <property type="nucleotide sequence ID" value="NZ_CP071090.1"/>
</dbReference>